<evidence type="ECO:0000313" key="4">
    <source>
        <dbReference type="Proteomes" id="UP000465812"/>
    </source>
</evidence>
<sequence>MDITVTFVGNATTLIFAGGLTLLTDPNFLHRGHAELVAMLALPKVIPVHFDDYAVFASPLSDFTREMQHRGLGDRIVVLNRGATVTV</sequence>
<accession>A0A1X0F7Y8</accession>
<keyword evidence="4" id="KW-1185">Reference proteome</keyword>
<reference evidence="1" key="3">
    <citation type="submission" date="2020-02" db="EMBL/GenBank/DDBJ databases">
        <authorList>
            <person name="Matsumoto Y."/>
            <person name="Motooka D."/>
            <person name="Nakamura S."/>
        </authorList>
    </citation>
    <scope>NUCLEOTIDE SEQUENCE</scope>
    <source>
        <strain evidence="1">JCM 18113</strain>
    </source>
</reference>
<evidence type="ECO:0000313" key="3">
    <source>
        <dbReference type="Proteomes" id="UP000192760"/>
    </source>
</evidence>
<proteinExistence type="predicted"/>
<name>A0A1X0F7Y8_MYCNT</name>
<dbReference type="PANTHER" id="PTHR43546:SF7">
    <property type="entry name" value="METALLO-BETA-LACTAMASE DOMAIN-CONTAINING PROTEIN"/>
    <property type="match status" value="1"/>
</dbReference>
<gene>
    <name evidence="2" type="ORF">BST30_26395</name>
    <name evidence="1" type="ORF">MMAN_29440</name>
</gene>
<organism evidence="2 3">
    <name type="scientific">Mycobacterium mantenii</name>
    <dbReference type="NCBI Taxonomy" id="560555"/>
    <lineage>
        <taxon>Bacteria</taxon>
        <taxon>Bacillati</taxon>
        <taxon>Actinomycetota</taxon>
        <taxon>Actinomycetes</taxon>
        <taxon>Mycobacteriales</taxon>
        <taxon>Mycobacteriaceae</taxon>
        <taxon>Mycobacterium</taxon>
        <taxon>Mycobacterium avium complex (MAC)</taxon>
    </lineage>
</organism>
<evidence type="ECO:0000313" key="1">
    <source>
        <dbReference type="EMBL" id="BBY38810.1"/>
    </source>
</evidence>
<dbReference type="AlphaFoldDB" id="A0A1X0F7Y8"/>
<dbReference type="STRING" id="560555.BST30_26395"/>
<dbReference type="InterPro" id="IPR036866">
    <property type="entry name" value="RibonucZ/Hydroxyglut_hydro"/>
</dbReference>
<dbReference type="Proteomes" id="UP000192760">
    <property type="component" value="Unassembled WGS sequence"/>
</dbReference>
<dbReference type="InterPro" id="IPR050114">
    <property type="entry name" value="UPF0173_UPF0282_UlaG_hydrolase"/>
</dbReference>
<evidence type="ECO:0000313" key="2">
    <source>
        <dbReference type="EMBL" id="ORA97926.1"/>
    </source>
</evidence>
<dbReference type="EMBL" id="MVHW01000050">
    <property type="protein sequence ID" value="ORA97926.1"/>
    <property type="molecule type" value="Genomic_DNA"/>
</dbReference>
<dbReference type="EMBL" id="AP022590">
    <property type="protein sequence ID" value="BBY38810.1"/>
    <property type="molecule type" value="Genomic_DNA"/>
</dbReference>
<dbReference type="Gene3D" id="3.60.15.10">
    <property type="entry name" value="Ribonuclease Z/Hydroxyacylglutathione hydrolase-like"/>
    <property type="match status" value="2"/>
</dbReference>
<reference evidence="2 3" key="1">
    <citation type="submission" date="2017-02" db="EMBL/GenBank/DDBJ databases">
        <title>The new phylogeny of genus Mycobacterium.</title>
        <authorList>
            <person name="Tortoli E."/>
            <person name="Trovato A."/>
            <person name="Cirillo D.M."/>
        </authorList>
    </citation>
    <scope>NUCLEOTIDE SEQUENCE [LARGE SCALE GENOMIC DNA]</scope>
    <source>
        <strain evidence="2 3">DSM 45255</strain>
    </source>
</reference>
<evidence type="ECO:0008006" key="5">
    <source>
        <dbReference type="Google" id="ProtNLM"/>
    </source>
</evidence>
<dbReference type="Proteomes" id="UP000465812">
    <property type="component" value="Chromosome"/>
</dbReference>
<protein>
    <recommendedName>
        <fullName evidence="5">Metallo-beta-lactamase domain-containing protein</fullName>
    </recommendedName>
</protein>
<reference evidence="1 4" key="2">
    <citation type="journal article" date="2019" name="Emerg. Microbes Infect.">
        <title>Comprehensive subspecies identification of 175 nontuberculous mycobacteria species based on 7547 genomic profiles.</title>
        <authorList>
            <person name="Matsumoto Y."/>
            <person name="Kinjo T."/>
            <person name="Motooka D."/>
            <person name="Nabeya D."/>
            <person name="Jung N."/>
            <person name="Uechi K."/>
            <person name="Horii T."/>
            <person name="Iida T."/>
            <person name="Fujita J."/>
            <person name="Nakamura S."/>
        </authorList>
    </citation>
    <scope>NUCLEOTIDE SEQUENCE [LARGE SCALE GENOMIC DNA]</scope>
    <source>
        <strain evidence="1 4">JCM 18113</strain>
    </source>
</reference>
<dbReference type="PANTHER" id="PTHR43546">
    <property type="entry name" value="UPF0173 METAL-DEPENDENT HYDROLASE MJ1163-RELATED"/>
    <property type="match status" value="1"/>
</dbReference>